<gene>
    <name evidence="5" type="ORF">PT015_13380</name>
</gene>
<evidence type="ECO:0000259" key="4">
    <source>
        <dbReference type="Pfam" id="PF07859"/>
    </source>
</evidence>
<keyword evidence="2 5" id="KW-0378">Hydrolase</keyword>
<dbReference type="InterPro" id="IPR029058">
    <property type="entry name" value="AB_hydrolase_fold"/>
</dbReference>
<protein>
    <submittedName>
        <fullName evidence="5">Alpha/beta hydrolase</fullName>
    </submittedName>
</protein>
<dbReference type="PANTHER" id="PTHR48081:SF30">
    <property type="entry name" value="ACETYL-HYDROLASE LIPR-RELATED"/>
    <property type="match status" value="1"/>
</dbReference>
<organism evidence="5 6">
    <name type="scientific">Candidatus Mycobacterium wuenschmannii</name>
    <dbReference type="NCBI Taxonomy" id="3027808"/>
    <lineage>
        <taxon>Bacteria</taxon>
        <taxon>Bacillati</taxon>
        <taxon>Actinomycetota</taxon>
        <taxon>Actinomycetes</taxon>
        <taxon>Mycobacteriales</taxon>
        <taxon>Mycobacteriaceae</taxon>
        <taxon>Mycobacterium</taxon>
    </lineage>
</organism>
<accession>A0ABY8VQL8</accession>
<dbReference type="InterPro" id="IPR050300">
    <property type="entry name" value="GDXG_lipolytic_enzyme"/>
</dbReference>
<name>A0ABY8VQL8_9MYCO</name>
<dbReference type="Pfam" id="PF07859">
    <property type="entry name" value="Abhydrolase_3"/>
    <property type="match status" value="1"/>
</dbReference>
<dbReference type="InterPro" id="IPR002168">
    <property type="entry name" value="Lipase_GDXG_HIS_AS"/>
</dbReference>
<evidence type="ECO:0000256" key="3">
    <source>
        <dbReference type="PROSITE-ProRule" id="PRU10038"/>
    </source>
</evidence>
<dbReference type="RefSeq" id="WP_285185094.1">
    <property type="nucleotide sequence ID" value="NZ_CP126981.1"/>
</dbReference>
<proteinExistence type="inferred from homology"/>
<dbReference type="PANTHER" id="PTHR48081">
    <property type="entry name" value="AB HYDROLASE SUPERFAMILY PROTEIN C4A8.06C"/>
    <property type="match status" value="1"/>
</dbReference>
<reference evidence="5 6" key="1">
    <citation type="journal article" date="2023" name="Microbiol. Resour. Announc.">
        <title>Complete Genome Sequence of Mycobacterium wuenschmanii, a novel Nontuberculous Mycobacterium Isolated from a captive population of Amazon Milk Frogs.</title>
        <authorList>
            <person name="Hicks J."/>
            <person name="Zeineldin M."/>
            <person name="Ward H."/>
            <person name="Wuenschmann A."/>
            <person name="Camp P."/>
            <person name="Farrell D."/>
            <person name="Lehman K."/>
            <person name="Thacker T."/>
            <person name="Cuthbert E."/>
        </authorList>
    </citation>
    <scope>NUCLEOTIDE SEQUENCE [LARGE SCALE GENOMIC DNA]</scope>
    <source>
        <strain evidence="5 6">Wuenschmanii</strain>
    </source>
</reference>
<feature type="active site" evidence="3">
    <location>
        <position position="168"/>
    </location>
</feature>
<sequence>MTRMDAPDWQPSLASHLVAMSSRTTLRPLAQLMPSNAYGLAVMDRVLRTALVASRPRRGVTVRKVDTVFAGGPVRGDWITTPAINPHANPLLYIHGGAYSMCSPETHRGLLGELASASGRPIFAVKYRLAPRYPYPAAADDALNAYRWLTSGGSPGSCQRTVAVAGDSAGGQLTMATALGARAGGLPLPDAMLLMSPVLDLRCELARAREIRRRDPFASAQSAARALDLYVGGADRGDPRLSVLDADLTSMPPILIQVGGREMLIDDSRRLAERLQSAGSHVEIQVYRGQIHVFQAMFRILPEARDAIHRAGRFLRVDDGRKLGQKRR</sequence>
<dbReference type="Proteomes" id="UP001236585">
    <property type="component" value="Chromosome"/>
</dbReference>
<keyword evidence="6" id="KW-1185">Reference proteome</keyword>
<dbReference type="SUPFAM" id="SSF53474">
    <property type="entry name" value="alpha/beta-Hydrolases"/>
    <property type="match status" value="1"/>
</dbReference>
<dbReference type="InterPro" id="IPR033140">
    <property type="entry name" value="Lipase_GDXG_put_SER_AS"/>
</dbReference>
<evidence type="ECO:0000256" key="1">
    <source>
        <dbReference type="ARBA" id="ARBA00010515"/>
    </source>
</evidence>
<comment type="similarity">
    <text evidence="1">Belongs to the 'GDXG' lipolytic enzyme family.</text>
</comment>
<dbReference type="GO" id="GO:0016787">
    <property type="term" value="F:hydrolase activity"/>
    <property type="evidence" value="ECO:0007669"/>
    <property type="project" value="UniProtKB-KW"/>
</dbReference>
<evidence type="ECO:0000313" key="5">
    <source>
        <dbReference type="EMBL" id="WIM85933.1"/>
    </source>
</evidence>
<feature type="domain" description="Alpha/beta hydrolase fold-3" evidence="4">
    <location>
        <begin position="91"/>
        <end position="295"/>
    </location>
</feature>
<dbReference type="PROSITE" id="PS01173">
    <property type="entry name" value="LIPASE_GDXG_HIS"/>
    <property type="match status" value="1"/>
</dbReference>
<dbReference type="EMBL" id="CP126981">
    <property type="protein sequence ID" value="WIM85933.1"/>
    <property type="molecule type" value="Genomic_DNA"/>
</dbReference>
<evidence type="ECO:0000313" key="6">
    <source>
        <dbReference type="Proteomes" id="UP001236585"/>
    </source>
</evidence>
<dbReference type="InterPro" id="IPR013094">
    <property type="entry name" value="AB_hydrolase_3"/>
</dbReference>
<dbReference type="Gene3D" id="3.40.50.1820">
    <property type="entry name" value="alpha/beta hydrolase"/>
    <property type="match status" value="1"/>
</dbReference>
<dbReference type="PROSITE" id="PS01174">
    <property type="entry name" value="LIPASE_GDXG_SER"/>
    <property type="match status" value="1"/>
</dbReference>
<evidence type="ECO:0000256" key="2">
    <source>
        <dbReference type="ARBA" id="ARBA00022801"/>
    </source>
</evidence>